<gene>
    <name evidence="2" type="ORF">B0H17DRAFT_1340011</name>
</gene>
<keyword evidence="3" id="KW-1185">Reference proteome</keyword>
<reference evidence="2" key="1">
    <citation type="submission" date="2023-03" db="EMBL/GenBank/DDBJ databases">
        <title>Massive genome expansion in bonnet fungi (Mycena s.s.) driven by repeated elements and novel gene families across ecological guilds.</title>
        <authorList>
            <consortium name="Lawrence Berkeley National Laboratory"/>
            <person name="Harder C.B."/>
            <person name="Miyauchi S."/>
            <person name="Viragh M."/>
            <person name="Kuo A."/>
            <person name="Thoen E."/>
            <person name="Andreopoulos B."/>
            <person name="Lu D."/>
            <person name="Skrede I."/>
            <person name="Drula E."/>
            <person name="Henrissat B."/>
            <person name="Morin E."/>
            <person name="Kohler A."/>
            <person name="Barry K."/>
            <person name="LaButti K."/>
            <person name="Morin E."/>
            <person name="Salamov A."/>
            <person name="Lipzen A."/>
            <person name="Mereny Z."/>
            <person name="Hegedus B."/>
            <person name="Baldrian P."/>
            <person name="Stursova M."/>
            <person name="Weitz H."/>
            <person name="Taylor A."/>
            <person name="Grigoriev I.V."/>
            <person name="Nagy L.G."/>
            <person name="Martin F."/>
            <person name="Kauserud H."/>
        </authorList>
    </citation>
    <scope>NUCLEOTIDE SEQUENCE</scope>
    <source>
        <strain evidence="2">CBHHK067</strain>
    </source>
</reference>
<evidence type="ECO:0000313" key="2">
    <source>
        <dbReference type="EMBL" id="KAJ7629586.1"/>
    </source>
</evidence>
<evidence type="ECO:0000256" key="1">
    <source>
        <dbReference type="SAM" id="MobiDB-lite"/>
    </source>
</evidence>
<feature type="region of interest" description="Disordered" evidence="1">
    <location>
        <begin position="347"/>
        <end position="375"/>
    </location>
</feature>
<organism evidence="2 3">
    <name type="scientific">Mycena rosella</name>
    <name type="common">Pink bonnet</name>
    <name type="synonym">Agaricus rosellus</name>
    <dbReference type="NCBI Taxonomy" id="1033263"/>
    <lineage>
        <taxon>Eukaryota</taxon>
        <taxon>Fungi</taxon>
        <taxon>Dikarya</taxon>
        <taxon>Basidiomycota</taxon>
        <taxon>Agaricomycotina</taxon>
        <taxon>Agaricomycetes</taxon>
        <taxon>Agaricomycetidae</taxon>
        <taxon>Agaricales</taxon>
        <taxon>Marasmiineae</taxon>
        <taxon>Mycenaceae</taxon>
        <taxon>Mycena</taxon>
    </lineage>
</organism>
<comment type="caution">
    <text evidence="2">The sequence shown here is derived from an EMBL/GenBank/DDBJ whole genome shotgun (WGS) entry which is preliminary data.</text>
</comment>
<dbReference type="Proteomes" id="UP001221757">
    <property type="component" value="Unassembled WGS sequence"/>
</dbReference>
<protein>
    <recommendedName>
        <fullName evidence="4">HNH nuclease domain-containing protein</fullName>
    </recommendedName>
</protein>
<proteinExistence type="predicted"/>
<name>A0AAD7BSH4_MYCRO</name>
<dbReference type="EMBL" id="JARKIE010000538">
    <property type="protein sequence ID" value="KAJ7629586.1"/>
    <property type="molecule type" value="Genomic_DNA"/>
</dbReference>
<accession>A0AAD7BSH4</accession>
<evidence type="ECO:0000313" key="3">
    <source>
        <dbReference type="Proteomes" id="UP001221757"/>
    </source>
</evidence>
<sequence>MAQAPSEPVYRLRMAAELEGFYLDVPFDIASSLCLHPVKFLRFLGYCIFGVDGTIAKDDFDGDAIPDGDPLDQGVYYFVREGIEGVLKHAVDPEAMTYSHISETTNTRDNFRTVVAERDVFCTFTNGDYESSQGIYIVPFSKGDAWIKHIVESRIPEEREDVSNLTSINDIRNGMLVANNLHPLIERKKMAVLKAFPLPRYSTRNRVLTCADIPPRGNINNTLLGDGTLNQQRDIPNNMDAAFKYSRKPKPSALLLHYNYGVAALKWWGKGPQHLLTARKRPAPPIAAPLGPSSRGDRSVTTGKLADARKNVEGLQGSSRAQDDIDDRRQSEAEQLVLNFYANAPAARRRRAEQQEERKNRMAQCQSGLHVALGT</sequence>
<feature type="region of interest" description="Disordered" evidence="1">
    <location>
        <begin position="281"/>
        <end position="329"/>
    </location>
</feature>
<dbReference type="AlphaFoldDB" id="A0AAD7BSH4"/>
<evidence type="ECO:0008006" key="4">
    <source>
        <dbReference type="Google" id="ProtNLM"/>
    </source>
</evidence>